<keyword evidence="4" id="KW-1185">Reference proteome</keyword>
<dbReference type="GO" id="GO:0000062">
    <property type="term" value="F:fatty-acyl-CoA binding"/>
    <property type="evidence" value="ECO:0007669"/>
    <property type="project" value="InterPro"/>
</dbReference>
<gene>
    <name evidence="3" type="ORF">V5799_005791</name>
</gene>
<feature type="region of interest" description="Disordered" evidence="1">
    <location>
        <begin position="85"/>
        <end position="142"/>
    </location>
</feature>
<evidence type="ECO:0000256" key="1">
    <source>
        <dbReference type="SAM" id="MobiDB-lite"/>
    </source>
</evidence>
<organism evidence="3 4">
    <name type="scientific">Amblyomma americanum</name>
    <name type="common">Lone star tick</name>
    <dbReference type="NCBI Taxonomy" id="6943"/>
    <lineage>
        <taxon>Eukaryota</taxon>
        <taxon>Metazoa</taxon>
        <taxon>Ecdysozoa</taxon>
        <taxon>Arthropoda</taxon>
        <taxon>Chelicerata</taxon>
        <taxon>Arachnida</taxon>
        <taxon>Acari</taxon>
        <taxon>Parasitiformes</taxon>
        <taxon>Ixodida</taxon>
        <taxon>Ixodoidea</taxon>
        <taxon>Ixodidae</taxon>
        <taxon>Amblyomminae</taxon>
        <taxon>Amblyomma</taxon>
    </lineage>
</organism>
<dbReference type="EMBL" id="JARKHS020025469">
    <property type="protein sequence ID" value="KAK8767429.1"/>
    <property type="molecule type" value="Genomic_DNA"/>
</dbReference>
<sequence>MKLGDMSKKGAMKKYVEELVKTVEAMSYTDQVAKFVDLPGPLFNSAAPQTAAALPQAKVNGYLESQNDIETIETVEQEKAVYAKADKKQNVEKSERMAAEEGMNGRRSDFENEEDESSDTYDDMGDEDESGSPEPREEKALGMMASAFNEALLSGSDRVLVWNG</sequence>
<feature type="domain" description="ACB" evidence="2">
    <location>
        <begin position="1"/>
        <end position="28"/>
    </location>
</feature>
<dbReference type="AlphaFoldDB" id="A0AAQ4DY89"/>
<comment type="caution">
    <text evidence="3">The sequence shown here is derived from an EMBL/GenBank/DDBJ whole genome shotgun (WGS) entry which is preliminary data.</text>
</comment>
<evidence type="ECO:0000259" key="2">
    <source>
        <dbReference type="PROSITE" id="PS51228"/>
    </source>
</evidence>
<proteinExistence type="predicted"/>
<accession>A0AAQ4DY89</accession>
<feature type="compositionally biased region" description="Acidic residues" evidence="1">
    <location>
        <begin position="111"/>
        <end position="131"/>
    </location>
</feature>
<dbReference type="Proteomes" id="UP001321473">
    <property type="component" value="Unassembled WGS sequence"/>
</dbReference>
<evidence type="ECO:0000313" key="3">
    <source>
        <dbReference type="EMBL" id="KAK8767429.1"/>
    </source>
</evidence>
<dbReference type="InterPro" id="IPR000582">
    <property type="entry name" value="Acyl-CoA-binding_protein"/>
</dbReference>
<reference evidence="3 4" key="1">
    <citation type="journal article" date="2023" name="Arcadia Sci">
        <title>De novo assembly of a long-read Amblyomma americanum tick genome.</title>
        <authorList>
            <person name="Chou S."/>
            <person name="Poskanzer K.E."/>
            <person name="Rollins M."/>
            <person name="Thuy-Boun P.S."/>
        </authorList>
    </citation>
    <scope>NUCLEOTIDE SEQUENCE [LARGE SCALE GENOMIC DNA]</scope>
    <source>
        <strain evidence="3">F_SG_1</strain>
        <tissue evidence="3">Salivary glands</tissue>
    </source>
</reference>
<evidence type="ECO:0000313" key="4">
    <source>
        <dbReference type="Proteomes" id="UP001321473"/>
    </source>
</evidence>
<protein>
    <recommendedName>
        <fullName evidence="2">ACB domain-containing protein</fullName>
    </recommendedName>
</protein>
<name>A0AAQ4DY89_AMBAM</name>
<dbReference type="PROSITE" id="PS51228">
    <property type="entry name" value="ACB_2"/>
    <property type="match status" value="1"/>
</dbReference>
<feature type="compositionally biased region" description="Basic and acidic residues" evidence="1">
    <location>
        <begin position="85"/>
        <end position="110"/>
    </location>
</feature>